<dbReference type="InterPro" id="IPR036770">
    <property type="entry name" value="Ankyrin_rpt-contain_sf"/>
</dbReference>
<accession>A0A2P5HFG2</accession>
<dbReference type="InterPro" id="IPR056884">
    <property type="entry name" value="NPHP3-like_N"/>
</dbReference>
<name>A0A2P5HFG2_DIAHE</name>
<evidence type="ECO:0000259" key="3">
    <source>
        <dbReference type="Pfam" id="PF24883"/>
    </source>
</evidence>
<dbReference type="SUPFAM" id="SSF48403">
    <property type="entry name" value="Ankyrin repeat"/>
    <property type="match status" value="1"/>
</dbReference>
<evidence type="ECO:0000313" key="5">
    <source>
        <dbReference type="Proteomes" id="UP000094444"/>
    </source>
</evidence>
<dbReference type="Gene3D" id="3.40.50.300">
    <property type="entry name" value="P-loop containing nucleotide triphosphate hydrolases"/>
    <property type="match status" value="1"/>
</dbReference>
<dbReference type="PANTHER" id="PTHR10039">
    <property type="entry name" value="AMELOGENIN"/>
    <property type="match status" value="1"/>
</dbReference>
<gene>
    <name evidence="4" type="ORF">DHEL01_v212606</name>
</gene>
<dbReference type="Gene3D" id="1.25.40.20">
    <property type="entry name" value="Ankyrin repeat-containing domain"/>
    <property type="match status" value="2"/>
</dbReference>
<dbReference type="EMBL" id="MAVT02002805">
    <property type="protein sequence ID" value="POS69000.1"/>
    <property type="molecule type" value="Genomic_DNA"/>
</dbReference>
<dbReference type="InterPro" id="IPR027417">
    <property type="entry name" value="P-loop_NTPase"/>
</dbReference>
<protein>
    <recommendedName>
        <fullName evidence="3">Nephrocystin 3-like N-terminal domain-containing protein</fullName>
    </recommendedName>
</protein>
<evidence type="ECO:0000256" key="2">
    <source>
        <dbReference type="PROSITE-ProRule" id="PRU00023"/>
    </source>
</evidence>
<evidence type="ECO:0000313" key="4">
    <source>
        <dbReference type="EMBL" id="POS69000.1"/>
    </source>
</evidence>
<dbReference type="PROSITE" id="PS50297">
    <property type="entry name" value="ANK_REP_REGION"/>
    <property type="match status" value="1"/>
</dbReference>
<dbReference type="SMART" id="SM00248">
    <property type="entry name" value="ANK"/>
    <property type="match status" value="5"/>
</dbReference>
<dbReference type="OrthoDB" id="7464126at2759"/>
<dbReference type="InParanoid" id="A0A2P5HFG2"/>
<dbReference type="Proteomes" id="UP000094444">
    <property type="component" value="Unassembled WGS sequence"/>
</dbReference>
<keyword evidence="5" id="KW-1185">Reference proteome</keyword>
<organism evidence="4 5">
    <name type="scientific">Diaporthe helianthi</name>
    <dbReference type="NCBI Taxonomy" id="158607"/>
    <lineage>
        <taxon>Eukaryota</taxon>
        <taxon>Fungi</taxon>
        <taxon>Dikarya</taxon>
        <taxon>Ascomycota</taxon>
        <taxon>Pezizomycotina</taxon>
        <taxon>Sordariomycetes</taxon>
        <taxon>Sordariomycetidae</taxon>
        <taxon>Diaporthales</taxon>
        <taxon>Diaporthaceae</taxon>
        <taxon>Diaporthe</taxon>
    </lineage>
</organism>
<dbReference type="InterPro" id="IPR002110">
    <property type="entry name" value="Ankyrin_rpt"/>
</dbReference>
<keyword evidence="2" id="KW-0040">ANK repeat</keyword>
<dbReference type="PROSITE" id="PS50088">
    <property type="entry name" value="ANK_REPEAT"/>
    <property type="match status" value="1"/>
</dbReference>
<feature type="repeat" description="ANK" evidence="2">
    <location>
        <begin position="1017"/>
        <end position="1049"/>
    </location>
</feature>
<keyword evidence="1" id="KW-0677">Repeat</keyword>
<feature type="domain" description="Nephrocystin 3-like N-terminal" evidence="3">
    <location>
        <begin position="370"/>
        <end position="542"/>
    </location>
</feature>
<dbReference type="PANTHER" id="PTHR10039:SF16">
    <property type="entry name" value="GPI INOSITOL-DEACYLASE"/>
    <property type="match status" value="1"/>
</dbReference>
<sequence length="1326" mass="148284">MSQNIGEEDRLTAEDARAKLFDEILEQLAMCDLFSNTALGEPTIFPVYAHDSVVGIAHASCVHDLIRWLQKIKAGILSDKSALPPLTSDHEDTSAQRNIIANQIRLLPPGGHARPDTAVTCIDKVMVCGSDVLEKYCCTSYAKTYIEDVVKLCDSHDTQSMETLKSRIEDFVHGEARKDGFHHVLTEIAFLGVRKSRRPGRHGMVPVALNGADHLRYLEIFGDSDITFKLKADSAADKHALFFKLLEQLFVQHNALAYDFKNCYNEVVKDLKLVVDSKAEVDVSRRHLENSLNSNMTKMYRKHWSTFSTSMKNGRFNEYAGNLGKHVLEILDQKKAQDRHDILQWVSPIGAPPMPGKYQEAGARAKRLDGTCDWVVDDEKFKKWHECETSAIISLQGRMGMGKTYATSRVIEWMQQCLSQSENHQALAFFYCIEQDERRNNCTAIMRSIARQVATGPTEGFPLDEAIVNIWKKHGHNGQGCDTTTPDEWKVCVSKIINNHHGGTIVLDALDECKPAQRADLTRLFTSLVDQCSNLKIFVSTRPEPDLSLWLNRQSSISMHNGRTFDDIAAFVRDEIQQHSEWPYMDQELQDLMRNTIVDKSQGLFLCAHLQIENLRECLLPDDIRDELMNLPEKLTHLYEKLYLSATTKPAEKKFRDRALRWVLTALEPLTSDELLYAIAQDAQTDSLNPTCHVPERLLLKISHNFLTLDLSDGDERHSHGLAPAPVWRLAHQAVSEFFKSSASCTEERAEMDYEAGKVCLMISSNTFRGPAGGGRNSNDFVCPCQRGAPSEVSQPSLNRRDHIWLKEPLHIWLKEPLAEYAIQAWPTHVRVLEHQESDNSHNSGRLSKMLLRFLDDPEEGRMIYKRCSHLFETDVRLRWSPMALACAYDEAKVLQCLLSSEPPTRLDTLADDQIPPIVVAALGASVQVTRELLRPQHGVEMDCSFTRRHGHLLHFAISGVYDSSQLEVLRMLVDRFFVDSTKLESALASVQFTDFESTDAIPLLLERGVEVNTPLRDGTLLAVAADLGDEALVKTLLGKGADVNMQFPKEFPKKEIWGWNIENALDLCLASGTRASIARLLVESGADVSAQAVALVACQSRQHSFDVYGLIRATPQVRTTPLNLIEAHEPHQDLLRLLATKTSNLNAVCHYDGRPTCALKEALGAGSVPDLKFLLDCGADPNLPVGGTPGGVMSTMFRQTLRRGLNDPYPTRQTTELLEKAGANFASLEGDDLNEALAAAAWAGLTNLVSLFLERGADPNAFVENNKFITAFGAAAASVQPEAADIIRMLLEKADVNLRLLHKSGWYKGELALGSCWNILDYVNY</sequence>
<dbReference type="Pfam" id="PF24883">
    <property type="entry name" value="NPHP3_N"/>
    <property type="match status" value="1"/>
</dbReference>
<dbReference type="STRING" id="158607.A0A2P5HFG2"/>
<evidence type="ECO:0000256" key="1">
    <source>
        <dbReference type="ARBA" id="ARBA00022737"/>
    </source>
</evidence>
<comment type="caution">
    <text evidence="4">The sequence shown here is derived from an EMBL/GenBank/DDBJ whole genome shotgun (WGS) entry which is preliminary data.</text>
</comment>
<proteinExistence type="predicted"/>
<reference evidence="4" key="1">
    <citation type="submission" date="2017-09" db="EMBL/GenBank/DDBJ databases">
        <title>Polyketide synthases of a Diaporthe helianthi virulent isolate.</title>
        <authorList>
            <person name="Baroncelli R."/>
        </authorList>
    </citation>
    <scope>NUCLEOTIDE SEQUENCE [LARGE SCALE GENOMIC DNA]</scope>
    <source>
        <strain evidence="4">7/96</strain>
    </source>
</reference>